<accession>A0AAN7W029</accession>
<dbReference type="AlphaFoldDB" id="A0AAN7W029"/>
<reference evidence="2" key="1">
    <citation type="submission" date="2023-08" db="EMBL/GenBank/DDBJ databases">
        <title>Black Yeasts Isolated from many extreme environments.</title>
        <authorList>
            <person name="Coleine C."/>
            <person name="Stajich J.E."/>
            <person name="Selbmann L."/>
        </authorList>
    </citation>
    <scope>NUCLEOTIDE SEQUENCE</scope>
    <source>
        <strain evidence="2">CCFEE 5810</strain>
    </source>
</reference>
<organism evidence="2 3">
    <name type="scientific">Elasticomyces elasticus</name>
    <dbReference type="NCBI Taxonomy" id="574655"/>
    <lineage>
        <taxon>Eukaryota</taxon>
        <taxon>Fungi</taxon>
        <taxon>Dikarya</taxon>
        <taxon>Ascomycota</taxon>
        <taxon>Pezizomycotina</taxon>
        <taxon>Dothideomycetes</taxon>
        <taxon>Dothideomycetidae</taxon>
        <taxon>Mycosphaerellales</taxon>
        <taxon>Teratosphaeriaceae</taxon>
        <taxon>Elasticomyces</taxon>
    </lineage>
</organism>
<evidence type="ECO:0000313" key="2">
    <source>
        <dbReference type="EMBL" id="KAK5696838.1"/>
    </source>
</evidence>
<dbReference type="EMBL" id="JAVRQU010000012">
    <property type="protein sequence ID" value="KAK5696838.1"/>
    <property type="molecule type" value="Genomic_DNA"/>
</dbReference>
<protein>
    <submittedName>
        <fullName evidence="2">Uncharacterized protein</fullName>
    </submittedName>
</protein>
<proteinExistence type="predicted"/>
<feature type="compositionally biased region" description="Polar residues" evidence="1">
    <location>
        <begin position="1"/>
        <end position="35"/>
    </location>
</feature>
<name>A0AAN7W029_9PEZI</name>
<comment type="caution">
    <text evidence="2">The sequence shown here is derived from an EMBL/GenBank/DDBJ whole genome shotgun (WGS) entry which is preliminary data.</text>
</comment>
<sequence>MSKTAMASSRVGRSTTQTSPISGQTLRSMFPTTVGLQKAVKPSSPAPNLKNNIKSHPHCRINILTRAQQPRDPGD</sequence>
<evidence type="ECO:0000256" key="1">
    <source>
        <dbReference type="SAM" id="MobiDB-lite"/>
    </source>
</evidence>
<gene>
    <name evidence="2" type="ORF">LTR97_008142</name>
</gene>
<evidence type="ECO:0000313" key="3">
    <source>
        <dbReference type="Proteomes" id="UP001310594"/>
    </source>
</evidence>
<feature type="region of interest" description="Disordered" evidence="1">
    <location>
        <begin position="1"/>
        <end position="75"/>
    </location>
</feature>
<dbReference type="Proteomes" id="UP001310594">
    <property type="component" value="Unassembled WGS sequence"/>
</dbReference>